<dbReference type="Pfam" id="PF13561">
    <property type="entry name" value="adh_short_C2"/>
    <property type="match status" value="1"/>
</dbReference>
<dbReference type="AlphaFoldDB" id="A0A3S1B4M0"/>
<dbReference type="RefSeq" id="WP_127082652.1">
    <property type="nucleotide sequence ID" value="NZ_RSCL01000010.1"/>
</dbReference>
<comment type="caution">
    <text evidence="3">The sequence shown here is derived from an EMBL/GenBank/DDBJ whole genome shotgun (WGS) entry which is preliminary data.</text>
</comment>
<dbReference type="GO" id="GO:0016491">
    <property type="term" value="F:oxidoreductase activity"/>
    <property type="evidence" value="ECO:0007669"/>
    <property type="project" value="UniProtKB-KW"/>
</dbReference>
<dbReference type="PRINTS" id="PR00080">
    <property type="entry name" value="SDRFAMILY"/>
</dbReference>
<dbReference type="NCBIfam" id="NF005559">
    <property type="entry name" value="PRK07231.1"/>
    <property type="match status" value="1"/>
</dbReference>
<evidence type="ECO:0000313" key="4">
    <source>
        <dbReference type="Proteomes" id="UP000271624"/>
    </source>
</evidence>
<organism evidence="3 4">
    <name type="scientific">Dulcicalothrix desertica PCC 7102</name>
    <dbReference type="NCBI Taxonomy" id="232991"/>
    <lineage>
        <taxon>Bacteria</taxon>
        <taxon>Bacillati</taxon>
        <taxon>Cyanobacteriota</taxon>
        <taxon>Cyanophyceae</taxon>
        <taxon>Nostocales</taxon>
        <taxon>Calotrichaceae</taxon>
        <taxon>Dulcicalothrix</taxon>
    </lineage>
</organism>
<dbReference type="Gene3D" id="3.40.50.720">
    <property type="entry name" value="NAD(P)-binding Rossmann-like Domain"/>
    <property type="match status" value="1"/>
</dbReference>
<name>A0A3S1B4M0_9CYAN</name>
<reference evidence="3" key="1">
    <citation type="submission" date="2018-12" db="EMBL/GenBank/DDBJ databases">
        <authorList>
            <person name="Will S."/>
            <person name="Neumann-Schaal M."/>
            <person name="Henke P."/>
        </authorList>
    </citation>
    <scope>NUCLEOTIDE SEQUENCE</scope>
    <source>
        <strain evidence="3">PCC 7102</strain>
    </source>
</reference>
<dbReference type="OrthoDB" id="9803333at2"/>
<dbReference type="CDD" id="cd05233">
    <property type="entry name" value="SDR_c"/>
    <property type="match status" value="1"/>
</dbReference>
<dbReference type="PANTHER" id="PTHR24321">
    <property type="entry name" value="DEHYDROGENASES, SHORT CHAIN"/>
    <property type="match status" value="1"/>
</dbReference>
<dbReference type="Proteomes" id="UP000271624">
    <property type="component" value="Unassembled WGS sequence"/>
</dbReference>
<dbReference type="PRINTS" id="PR00081">
    <property type="entry name" value="GDHRDH"/>
</dbReference>
<proteinExistence type="inferred from homology"/>
<dbReference type="SUPFAM" id="SSF51735">
    <property type="entry name" value="NAD(P)-binding Rossmann-fold domains"/>
    <property type="match status" value="1"/>
</dbReference>
<dbReference type="NCBIfam" id="NF004818">
    <property type="entry name" value="PRK06172.1"/>
    <property type="match status" value="1"/>
</dbReference>
<dbReference type="FunFam" id="3.40.50.720:FF:000084">
    <property type="entry name" value="Short-chain dehydrogenase reductase"/>
    <property type="match status" value="1"/>
</dbReference>
<dbReference type="PANTHER" id="PTHR24321:SF11">
    <property type="entry name" value="BLR0893 PROTEIN"/>
    <property type="match status" value="1"/>
</dbReference>
<dbReference type="InterPro" id="IPR002347">
    <property type="entry name" value="SDR_fam"/>
</dbReference>
<dbReference type="EMBL" id="RSCL01000010">
    <property type="protein sequence ID" value="RUT04677.1"/>
    <property type="molecule type" value="Genomic_DNA"/>
</dbReference>
<reference evidence="3" key="2">
    <citation type="journal article" date="2019" name="Genome Biol. Evol.">
        <title>Day and night: Metabolic profiles and evolutionary relationships of six axenic non-marine cyanobacteria.</title>
        <authorList>
            <person name="Will S.E."/>
            <person name="Henke P."/>
            <person name="Boedeker C."/>
            <person name="Huang S."/>
            <person name="Brinkmann H."/>
            <person name="Rohde M."/>
            <person name="Jarek M."/>
            <person name="Friedl T."/>
            <person name="Seufert S."/>
            <person name="Schumacher M."/>
            <person name="Overmann J."/>
            <person name="Neumann-Schaal M."/>
            <person name="Petersen J."/>
        </authorList>
    </citation>
    <scope>NUCLEOTIDE SEQUENCE [LARGE SCALE GENOMIC DNA]</scope>
    <source>
        <strain evidence="3">PCC 7102</strain>
    </source>
</reference>
<gene>
    <name evidence="3" type="ORF">DSM106972_042460</name>
</gene>
<dbReference type="InterPro" id="IPR020904">
    <property type="entry name" value="Sc_DH/Rdtase_CS"/>
</dbReference>
<accession>A0A3S1B4M0</accession>
<keyword evidence="4" id="KW-1185">Reference proteome</keyword>
<evidence type="ECO:0000313" key="3">
    <source>
        <dbReference type="EMBL" id="RUT04677.1"/>
    </source>
</evidence>
<sequence>MFLKDKVAIVTGASSGIGRACAIALASTGAIVVAASRRISEGEETIQLVKEAGGDGIFVQTDVSKEADVQRLVEKTVAYYGRLDFACNNAGIEQVPTPLSEQTETVFDEVINTNVKGVWLCMKHQIPYMLENGKGAIVNIASAAGLIGCPTIPIYCASKHAVIGLTKSLAVEYASQKIRINAVCPGVIKTDMVTRAGEVNPQFIEHLNNMHPMKRVGTPDEVANSVVWLLSEQSSFITGHTLTIDGGFVAQ</sequence>
<keyword evidence="2" id="KW-0560">Oxidoreductase</keyword>
<comment type="similarity">
    <text evidence="1">Belongs to the short-chain dehydrogenases/reductases (SDR) family.</text>
</comment>
<dbReference type="InterPro" id="IPR036291">
    <property type="entry name" value="NAD(P)-bd_dom_sf"/>
</dbReference>
<evidence type="ECO:0000256" key="1">
    <source>
        <dbReference type="ARBA" id="ARBA00006484"/>
    </source>
</evidence>
<protein>
    <submittedName>
        <fullName evidence="3">Short chain dehydrogenase</fullName>
    </submittedName>
</protein>
<evidence type="ECO:0000256" key="2">
    <source>
        <dbReference type="ARBA" id="ARBA00023002"/>
    </source>
</evidence>
<dbReference type="PROSITE" id="PS00061">
    <property type="entry name" value="ADH_SHORT"/>
    <property type="match status" value="1"/>
</dbReference>